<keyword evidence="2" id="KW-0812">Transmembrane</keyword>
<feature type="coiled-coil region" evidence="1">
    <location>
        <begin position="37"/>
        <end position="71"/>
    </location>
</feature>
<evidence type="ECO:0000256" key="1">
    <source>
        <dbReference type="SAM" id="Coils"/>
    </source>
</evidence>
<proteinExistence type="predicted"/>
<accession>A0A0H4T444</accession>
<reference evidence="3" key="1">
    <citation type="journal article" date="2015" name="ISME J.">
        <title>Aquifer environment selects for microbial species cohorts in sediment and groundwater.</title>
        <authorList>
            <person name="Hug L.A."/>
            <person name="Thomas B.C."/>
            <person name="Brown C.T."/>
            <person name="Frischkorn K.R."/>
            <person name="Williams K.H."/>
            <person name="Tringe S.G."/>
            <person name="Banfield J.F."/>
        </authorList>
    </citation>
    <scope>NUCLEOTIDE SEQUENCE</scope>
</reference>
<keyword evidence="1" id="KW-0175">Coiled coil</keyword>
<dbReference type="EMBL" id="KT007000">
    <property type="protein sequence ID" value="AKQ02428.1"/>
    <property type="molecule type" value="Genomic_DNA"/>
</dbReference>
<keyword evidence="2" id="KW-1133">Transmembrane helix</keyword>
<organism evidence="3">
    <name type="scientific">uncultured Parcubacteria bacterium Rifle_16ft_4_minimus_37647</name>
    <dbReference type="NCBI Taxonomy" id="1665140"/>
    <lineage>
        <taxon>Bacteria</taxon>
        <taxon>Candidatus Parcubacteria</taxon>
        <taxon>environmental samples</taxon>
    </lineage>
</organism>
<evidence type="ECO:0008006" key="4">
    <source>
        <dbReference type="Google" id="ProtNLM"/>
    </source>
</evidence>
<feature type="transmembrane region" description="Helical" evidence="2">
    <location>
        <begin position="12"/>
        <end position="35"/>
    </location>
</feature>
<protein>
    <recommendedName>
        <fullName evidence="4">Septum formation initiator</fullName>
    </recommendedName>
</protein>
<dbReference type="AlphaFoldDB" id="A0A0H4T444"/>
<evidence type="ECO:0000256" key="2">
    <source>
        <dbReference type="SAM" id="Phobius"/>
    </source>
</evidence>
<name>A0A0H4T444_9BACT</name>
<keyword evidence="2" id="KW-0472">Membrane</keyword>
<evidence type="ECO:0000313" key="3">
    <source>
        <dbReference type="EMBL" id="AKQ02428.1"/>
    </source>
</evidence>
<sequence>MTIIQPNKHKEIKRLTVSLGAFIVVSILVWMFVYMQTVNLSHDLARAKNRLEEMKVENAELKDRYYNLVDADNLERLAAERGLVKDKNPQWAFVSQL</sequence>